<feature type="signal peptide" evidence="15">
    <location>
        <begin position="1"/>
        <end position="26"/>
    </location>
</feature>
<dbReference type="EMBL" id="JACGWL010000001">
    <property type="protein sequence ID" value="KAK4409630.1"/>
    <property type="molecule type" value="Genomic_DNA"/>
</dbReference>
<dbReference type="InterPro" id="IPR032675">
    <property type="entry name" value="LRR_dom_sf"/>
</dbReference>
<keyword evidence="9 14" id="KW-1133">Transmembrane helix</keyword>
<dbReference type="SUPFAM" id="SSF56112">
    <property type="entry name" value="Protein kinase-like (PK-like)"/>
    <property type="match status" value="1"/>
</dbReference>
<evidence type="ECO:0000256" key="8">
    <source>
        <dbReference type="ARBA" id="ARBA00022840"/>
    </source>
</evidence>
<evidence type="ECO:0000313" key="17">
    <source>
        <dbReference type="EMBL" id="KAK4409630.1"/>
    </source>
</evidence>
<dbReference type="PROSITE" id="PS50011">
    <property type="entry name" value="PROTEIN_KINASE_DOM"/>
    <property type="match status" value="1"/>
</dbReference>
<sequence>MVAAAMLKPNHLNIAFFLFLLHYTAASDHPDIQPLILFKSAVDPNNAVLTSWNSSDPCTTDSWVGVSCLHNRVARIVLENLNLRGSFSPSLTSLTQLRVLSLKENGFSGQIPDLSNLTSLKLLFISHNHFSGDFPASLSSLSKLYRLDLSYNNFSGSIPLSMNRLTHLLTLRLEGNWFTGPISRLNLPNLQDFNVSENGLTGEIPSALSIFPASSFSNNQNLCGPPLEKCKAVSNNPTRPGGAMASPLSPRTTVSSSPTAMPKTNQPTKSRSTHRSRISSLAVIGIVVGDFLVLGLVSMLLYCYFWKNYSNKLTSGKSSGSQVEKIVYSSSPYPNPGQSGFERGKMIFFDGERRFELEDLLRASAEMLGKGGFGTAYKAILDDGNVVAVKRLKDLTVNGKKEFEQQMEVLGRLRHPNLVALKAYYFARDEKLLVHDYMPNGNLFWLLHGNRGPGRTPLDWTTRLKIAAGAARGLAFLHKSCKSLRLMHGNIKSTNVLIDKAGNAKLSDFGLSVFVPPSSVPKSNGYRAPEAALDGRKLTQKSDVYSFGVLLLELLTGKCPSVVDHSGPGMGYGGVLDLPRWVQSVVREEWTAEVFDLELMRYKDIEEELVGLLQIAMACTQASPDQRPNMNHIVKMIEELRGVEVSPSHESLNSVSESPTVSEDTRTVAYASAFISWKFFNFGDMKTALELQVPIGWIELIFRLSSPNVSDPIMTLTAEISVRSSNPTTGSGHLFGLRVSSI</sequence>
<dbReference type="Pfam" id="PF00560">
    <property type="entry name" value="LRR_1"/>
    <property type="match status" value="3"/>
</dbReference>
<dbReference type="Gene3D" id="3.30.200.20">
    <property type="entry name" value="Phosphorylase Kinase, domain 1"/>
    <property type="match status" value="1"/>
</dbReference>
<protein>
    <submittedName>
        <fullName evidence="17">Leucine-rich repeat receptor-like protein kinase</fullName>
    </submittedName>
</protein>
<feature type="compositionally biased region" description="Polar residues" evidence="13">
    <location>
        <begin position="249"/>
        <end position="270"/>
    </location>
</feature>
<dbReference type="GO" id="GO:0004672">
    <property type="term" value="F:protein kinase activity"/>
    <property type="evidence" value="ECO:0007669"/>
    <property type="project" value="InterPro"/>
</dbReference>
<dbReference type="GO" id="GO:0016020">
    <property type="term" value="C:membrane"/>
    <property type="evidence" value="ECO:0007669"/>
    <property type="project" value="UniProtKB-SubCell"/>
</dbReference>
<dbReference type="PROSITE" id="PS00107">
    <property type="entry name" value="PROTEIN_KINASE_ATP"/>
    <property type="match status" value="1"/>
</dbReference>
<evidence type="ECO:0000256" key="9">
    <source>
        <dbReference type="ARBA" id="ARBA00022989"/>
    </source>
</evidence>
<reference evidence="17" key="1">
    <citation type="submission" date="2020-06" db="EMBL/GenBank/DDBJ databases">
        <authorList>
            <person name="Li T."/>
            <person name="Hu X."/>
            <person name="Zhang T."/>
            <person name="Song X."/>
            <person name="Zhang H."/>
            <person name="Dai N."/>
            <person name="Sheng W."/>
            <person name="Hou X."/>
            <person name="Wei L."/>
        </authorList>
    </citation>
    <scope>NUCLEOTIDE SEQUENCE</scope>
    <source>
        <strain evidence="17">K16</strain>
        <tissue evidence="17">Leaf</tissue>
    </source>
</reference>
<keyword evidence="6" id="KW-0677">Repeat</keyword>
<dbReference type="PANTHER" id="PTHR48007">
    <property type="entry name" value="LEUCINE-RICH REPEAT RECEPTOR-LIKE PROTEIN KINASE PXC1"/>
    <property type="match status" value="1"/>
</dbReference>
<feature type="domain" description="Protein kinase" evidence="16">
    <location>
        <begin position="362"/>
        <end position="652"/>
    </location>
</feature>
<keyword evidence="11" id="KW-0325">Glycoprotein</keyword>
<evidence type="ECO:0000256" key="14">
    <source>
        <dbReference type="SAM" id="Phobius"/>
    </source>
</evidence>
<comment type="caution">
    <text evidence="17">The sequence shown here is derived from an EMBL/GenBank/DDBJ whole genome shotgun (WGS) entry which is preliminary data.</text>
</comment>
<feature type="chain" id="PRO_5042086334" evidence="15">
    <location>
        <begin position="27"/>
        <end position="742"/>
    </location>
</feature>
<dbReference type="FunFam" id="3.80.10.10:FF:000275">
    <property type="entry name" value="Leucine-rich repeat receptor-like protein kinase"/>
    <property type="match status" value="1"/>
</dbReference>
<dbReference type="FunFam" id="1.10.510.10:FF:000095">
    <property type="entry name" value="protein STRUBBELIG-RECEPTOR FAMILY 8"/>
    <property type="match status" value="1"/>
</dbReference>
<keyword evidence="5 15" id="KW-0732">Signal</keyword>
<keyword evidence="10 14" id="KW-0472">Membrane</keyword>
<dbReference type="GO" id="GO:0005524">
    <property type="term" value="F:ATP binding"/>
    <property type="evidence" value="ECO:0007669"/>
    <property type="project" value="UniProtKB-UniRule"/>
</dbReference>
<keyword evidence="4 14" id="KW-0812">Transmembrane</keyword>
<feature type="binding site" evidence="12">
    <location>
        <position position="390"/>
    </location>
    <ligand>
        <name>ATP</name>
        <dbReference type="ChEBI" id="CHEBI:30616"/>
    </ligand>
</feature>
<dbReference type="InterPro" id="IPR001245">
    <property type="entry name" value="Ser-Thr/Tyr_kinase_cat_dom"/>
</dbReference>
<dbReference type="InterPro" id="IPR017441">
    <property type="entry name" value="Protein_kinase_ATP_BS"/>
</dbReference>
<keyword evidence="7 12" id="KW-0547">Nucleotide-binding</keyword>
<evidence type="ECO:0000256" key="5">
    <source>
        <dbReference type="ARBA" id="ARBA00022729"/>
    </source>
</evidence>
<keyword evidence="17" id="KW-0418">Kinase</keyword>
<dbReference type="SUPFAM" id="SSF52058">
    <property type="entry name" value="L domain-like"/>
    <property type="match status" value="1"/>
</dbReference>
<dbReference type="CDD" id="cd14066">
    <property type="entry name" value="STKc_IRAK"/>
    <property type="match status" value="1"/>
</dbReference>
<evidence type="ECO:0000256" key="11">
    <source>
        <dbReference type="ARBA" id="ARBA00023180"/>
    </source>
</evidence>
<organism evidence="17 18">
    <name type="scientific">Sesamum angolense</name>
    <dbReference type="NCBI Taxonomy" id="2727404"/>
    <lineage>
        <taxon>Eukaryota</taxon>
        <taxon>Viridiplantae</taxon>
        <taxon>Streptophyta</taxon>
        <taxon>Embryophyta</taxon>
        <taxon>Tracheophyta</taxon>
        <taxon>Spermatophyta</taxon>
        <taxon>Magnoliopsida</taxon>
        <taxon>eudicotyledons</taxon>
        <taxon>Gunneridae</taxon>
        <taxon>Pentapetalae</taxon>
        <taxon>asterids</taxon>
        <taxon>lamiids</taxon>
        <taxon>Lamiales</taxon>
        <taxon>Pedaliaceae</taxon>
        <taxon>Sesamum</taxon>
    </lineage>
</organism>
<dbReference type="InterPro" id="IPR046959">
    <property type="entry name" value="PRK1-6/SRF4-like"/>
</dbReference>
<dbReference type="PANTHER" id="PTHR48007:SF9">
    <property type="entry name" value="PROTEIN KINASE DOMAIN-CONTAINING PROTEIN"/>
    <property type="match status" value="1"/>
</dbReference>
<evidence type="ECO:0000256" key="1">
    <source>
        <dbReference type="ARBA" id="ARBA00004479"/>
    </source>
</evidence>
<evidence type="ECO:0000256" key="13">
    <source>
        <dbReference type="SAM" id="MobiDB-lite"/>
    </source>
</evidence>
<reference evidence="17" key="2">
    <citation type="journal article" date="2024" name="Plant">
        <title>Genomic evolution and insights into agronomic trait innovations of Sesamum species.</title>
        <authorList>
            <person name="Miao H."/>
            <person name="Wang L."/>
            <person name="Qu L."/>
            <person name="Liu H."/>
            <person name="Sun Y."/>
            <person name="Le M."/>
            <person name="Wang Q."/>
            <person name="Wei S."/>
            <person name="Zheng Y."/>
            <person name="Lin W."/>
            <person name="Duan Y."/>
            <person name="Cao H."/>
            <person name="Xiong S."/>
            <person name="Wang X."/>
            <person name="Wei L."/>
            <person name="Li C."/>
            <person name="Ma Q."/>
            <person name="Ju M."/>
            <person name="Zhao R."/>
            <person name="Li G."/>
            <person name="Mu C."/>
            <person name="Tian Q."/>
            <person name="Mei H."/>
            <person name="Zhang T."/>
            <person name="Gao T."/>
            <person name="Zhang H."/>
        </authorList>
    </citation>
    <scope>NUCLEOTIDE SEQUENCE</scope>
    <source>
        <strain evidence="17">K16</strain>
    </source>
</reference>
<keyword evidence="17" id="KW-0808">Transferase</keyword>
<keyword evidence="17" id="KW-0675">Receptor</keyword>
<dbReference type="InterPro" id="IPR011009">
    <property type="entry name" value="Kinase-like_dom_sf"/>
</dbReference>
<comment type="subcellular location">
    <subcellularLocation>
        <location evidence="1">Membrane</location>
        <topology evidence="1">Single-pass type I membrane protein</topology>
    </subcellularLocation>
</comment>
<keyword evidence="8 12" id="KW-0067">ATP-binding</keyword>
<evidence type="ECO:0000256" key="10">
    <source>
        <dbReference type="ARBA" id="ARBA00023136"/>
    </source>
</evidence>
<evidence type="ECO:0000259" key="16">
    <source>
        <dbReference type="PROSITE" id="PS50011"/>
    </source>
</evidence>
<evidence type="ECO:0000256" key="2">
    <source>
        <dbReference type="ARBA" id="ARBA00009592"/>
    </source>
</evidence>
<dbReference type="Proteomes" id="UP001289374">
    <property type="component" value="Unassembled WGS sequence"/>
</dbReference>
<evidence type="ECO:0000256" key="4">
    <source>
        <dbReference type="ARBA" id="ARBA00022692"/>
    </source>
</evidence>
<proteinExistence type="inferred from homology"/>
<feature type="transmembrane region" description="Helical" evidence="14">
    <location>
        <begin position="281"/>
        <end position="305"/>
    </location>
</feature>
<feature type="region of interest" description="Disordered" evidence="13">
    <location>
        <begin position="233"/>
        <end position="274"/>
    </location>
</feature>
<evidence type="ECO:0000256" key="15">
    <source>
        <dbReference type="SAM" id="SignalP"/>
    </source>
</evidence>
<keyword evidence="3" id="KW-0433">Leucine-rich repeat</keyword>
<accession>A0AAE1XD72</accession>
<evidence type="ECO:0000313" key="18">
    <source>
        <dbReference type="Proteomes" id="UP001289374"/>
    </source>
</evidence>
<keyword evidence="18" id="KW-1185">Reference proteome</keyword>
<dbReference type="Pfam" id="PF07714">
    <property type="entry name" value="PK_Tyr_Ser-Thr"/>
    <property type="match status" value="1"/>
</dbReference>
<gene>
    <name evidence="17" type="ORF">Sango_0036000</name>
</gene>
<dbReference type="Gene3D" id="3.80.10.10">
    <property type="entry name" value="Ribonuclease Inhibitor"/>
    <property type="match status" value="2"/>
</dbReference>
<dbReference type="FunFam" id="3.30.200.20:FF:000307">
    <property type="entry name" value="pollen receptor-like kinase 1"/>
    <property type="match status" value="1"/>
</dbReference>
<comment type="similarity">
    <text evidence="2">Belongs to the RLP family.</text>
</comment>
<dbReference type="Gene3D" id="1.10.510.10">
    <property type="entry name" value="Transferase(Phosphotransferase) domain 1"/>
    <property type="match status" value="1"/>
</dbReference>
<dbReference type="AlphaFoldDB" id="A0AAE1XD72"/>
<evidence type="ECO:0000256" key="6">
    <source>
        <dbReference type="ARBA" id="ARBA00022737"/>
    </source>
</evidence>
<dbReference type="InterPro" id="IPR000719">
    <property type="entry name" value="Prot_kinase_dom"/>
</dbReference>
<evidence type="ECO:0000256" key="7">
    <source>
        <dbReference type="ARBA" id="ARBA00022741"/>
    </source>
</evidence>
<evidence type="ECO:0000256" key="12">
    <source>
        <dbReference type="PROSITE-ProRule" id="PRU10141"/>
    </source>
</evidence>
<dbReference type="InterPro" id="IPR013210">
    <property type="entry name" value="LRR_N_plant-typ"/>
</dbReference>
<name>A0AAE1XD72_9LAMI</name>
<dbReference type="Pfam" id="PF08263">
    <property type="entry name" value="LRRNT_2"/>
    <property type="match status" value="1"/>
</dbReference>
<dbReference type="InterPro" id="IPR001611">
    <property type="entry name" value="Leu-rich_rpt"/>
</dbReference>
<evidence type="ECO:0000256" key="3">
    <source>
        <dbReference type="ARBA" id="ARBA00022614"/>
    </source>
</evidence>